<reference evidence="3" key="1">
    <citation type="submission" date="2022-01" db="EMBL/GenBank/DDBJ databases">
        <authorList>
            <person name="King R."/>
        </authorList>
    </citation>
    <scope>NUCLEOTIDE SEQUENCE</scope>
</reference>
<dbReference type="InterPro" id="IPR001283">
    <property type="entry name" value="CRISP-related"/>
</dbReference>
<protein>
    <recommendedName>
        <fullName evidence="2">SCP domain-containing protein</fullName>
    </recommendedName>
</protein>
<dbReference type="SUPFAM" id="SSF55797">
    <property type="entry name" value="PR-1-like"/>
    <property type="match status" value="1"/>
</dbReference>
<dbReference type="EMBL" id="OV725083">
    <property type="protein sequence ID" value="CAH1407371.1"/>
    <property type="molecule type" value="Genomic_DNA"/>
</dbReference>
<dbReference type="Gene3D" id="3.40.33.10">
    <property type="entry name" value="CAP"/>
    <property type="match status" value="1"/>
</dbReference>
<dbReference type="PRINTS" id="PR00837">
    <property type="entry name" value="V5TPXLIKE"/>
</dbReference>
<evidence type="ECO:0000313" key="4">
    <source>
        <dbReference type="Proteomes" id="UP001152798"/>
    </source>
</evidence>
<feature type="domain" description="SCP" evidence="2">
    <location>
        <begin position="34"/>
        <end position="180"/>
    </location>
</feature>
<dbReference type="Proteomes" id="UP001152798">
    <property type="component" value="Chromosome 7"/>
</dbReference>
<dbReference type="Pfam" id="PF00188">
    <property type="entry name" value="CAP"/>
    <property type="match status" value="1"/>
</dbReference>
<feature type="signal peptide" evidence="1">
    <location>
        <begin position="1"/>
        <end position="20"/>
    </location>
</feature>
<dbReference type="SMART" id="SM00198">
    <property type="entry name" value="SCP"/>
    <property type="match status" value="1"/>
</dbReference>
<proteinExistence type="predicted"/>
<dbReference type="InterPro" id="IPR014044">
    <property type="entry name" value="CAP_dom"/>
</dbReference>
<organism evidence="3 4">
    <name type="scientific">Nezara viridula</name>
    <name type="common">Southern green stink bug</name>
    <name type="synonym">Cimex viridulus</name>
    <dbReference type="NCBI Taxonomy" id="85310"/>
    <lineage>
        <taxon>Eukaryota</taxon>
        <taxon>Metazoa</taxon>
        <taxon>Ecdysozoa</taxon>
        <taxon>Arthropoda</taxon>
        <taxon>Hexapoda</taxon>
        <taxon>Insecta</taxon>
        <taxon>Pterygota</taxon>
        <taxon>Neoptera</taxon>
        <taxon>Paraneoptera</taxon>
        <taxon>Hemiptera</taxon>
        <taxon>Heteroptera</taxon>
        <taxon>Panheteroptera</taxon>
        <taxon>Pentatomomorpha</taxon>
        <taxon>Pentatomoidea</taxon>
        <taxon>Pentatomidae</taxon>
        <taxon>Pentatominae</taxon>
        <taxon>Nezara</taxon>
    </lineage>
</organism>
<evidence type="ECO:0000313" key="3">
    <source>
        <dbReference type="EMBL" id="CAH1407371.1"/>
    </source>
</evidence>
<keyword evidence="1" id="KW-0732">Signal</keyword>
<sequence length="248" mass="28900">MISLIFQLLVLMRIFRPSESYCNINKEKSKLCCRDINLILDYHNERRNLVAGGKTNLEQAKDMWVLKWNRELAKVAQEYANKCTRRNNLGLPVYIGENIAWFGSSENYMADMKELIGGWYEEINDFKQNGSGVQHVTQMIWADTKYIGCGVIFYDDGKNSRKRYQTLLVCNYQPVGDINEQLPYKKFDDIRCSRGVQSEIYTSLCAHDENHANGTYRPRCNKNLFRHNKSFKLRPTAISLLIFLILSL</sequence>
<dbReference type="CDD" id="cd05380">
    <property type="entry name" value="CAP_euk"/>
    <property type="match status" value="1"/>
</dbReference>
<gene>
    <name evidence="3" type="ORF">NEZAVI_LOCUS15092</name>
</gene>
<evidence type="ECO:0000256" key="1">
    <source>
        <dbReference type="SAM" id="SignalP"/>
    </source>
</evidence>
<keyword evidence="4" id="KW-1185">Reference proteome</keyword>
<dbReference type="InterPro" id="IPR035940">
    <property type="entry name" value="CAP_sf"/>
</dbReference>
<dbReference type="PANTHER" id="PTHR10334">
    <property type="entry name" value="CYSTEINE-RICH SECRETORY PROTEIN-RELATED"/>
    <property type="match status" value="1"/>
</dbReference>
<name>A0A9P0HSD0_NEZVI</name>
<evidence type="ECO:0000259" key="2">
    <source>
        <dbReference type="SMART" id="SM00198"/>
    </source>
</evidence>
<dbReference type="GO" id="GO:0005576">
    <property type="term" value="C:extracellular region"/>
    <property type="evidence" value="ECO:0007669"/>
    <property type="project" value="UniProtKB-SubCell"/>
</dbReference>
<feature type="chain" id="PRO_5040392093" description="SCP domain-containing protein" evidence="1">
    <location>
        <begin position="21"/>
        <end position="248"/>
    </location>
</feature>
<dbReference type="OrthoDB" id="289431at2759"/>
<accession>A0A9P0HSD0</accession>
<dbReference type="AlphaFoldDB" id="A0A9P0HSD0"/>